<comment type="caution">
    <text evidence="1">The sequence shown here is derived from an EMBL/GenBank/DDBJ whole genome shotgun (WGS) entry which is preliminary data.</text>
</comment>
<dbReference type="EMBL" id="BARW01035090">
    <property type="protein sequence ID" value="GAJ13367.1"/>
    <property type="molecule type" value="Genomic_DNA"/>
</dbReference>
<evidence type="ECO:0000313" key="1">
    <source>
        <dbReference type="EMBL" id="GAJ13367.1"/>
    </source>
</evidence>
<reference evidence="1" key="1">
    <citation type="journal article" date="2014" name="Front. Microbiol.">
        <title>High frequency of phylogenetically diverse reductive dehalogenase-homologous genes in deep subseafloor sedimentary metagenomes.</title>
        <authorList>
            <person name="Kawai M."/>
            <person name="Futagami T."/>
            <person name="Toyoda A."/>
            <person name="Takaki Y."/>
            <person name="Nishi S."/>
            <person name="Hori S."/>
            <person name="Arai W."/>
            <person name="Tsubouchi T."/>
            <person name="Morono Y."/>
            <person name="Uchiyama I."/>
            <person name="Ito T."/>
            <person name="Fujiyama A."/>
            <person name="Inagaki F."/>
            <person name="Takami H."/>
        </authorList>
    </citation>
    <scope>NUCLEOTIDE SEQUENCE</scope>
    <source>
        <strain evidence="1">Expedition CK06-06</strain>
    </source>
</reference>
<gene>
    <name evidence="1" type="ORF">S12H4_54815</name>
</gene>
<organism evidence="1">
    <name type="scientific">marine sediment metagenome</name>
    <dbReference type="NCBI Taxonomy" id="412755"/>
    <lineage>
        <taxon>unclassified sequences</taxon>
        <taxon>metagenomes</taxon>
        <taxon>ecological metagenomes</taxon>
    </lineage>
</organism>
<sequence length="132" mass="15085">MNKEILQAERIRAYAEFMVDFYQGLGKAIVAGRKKQADQRVILEWAKRIRMFNARCTMIASDDVIKALIEYDKVAREAMLSQDMPIVLAQFAKVAVIMRKDLNPGTLVTELEILRTIVTDVDSQPRLLELLS</sequence>
<protein>
    <submittedName>
        <fullName evidence="1">Uncharacterized protein</fullName>
    </submittedName>
</protein>
<name>X1V9R0_9ZZZZ</name>
<dbReference type="AlphaFoldDB" id="X1V9R0"/>
<proteinExistence type="predicted"/>
<accession>X1V9R0</accession>